<evidence type="ECO:0000259" key="1">
    <source>
        <dbReference type="Pfam" id="PF00308"/>
    </source>
</evidence>
<dbReference type="AlphaFoldDB" id="X1UJ17"/>
<sequence length="51" mass="5849">MLITCEHAQENLSTESKKKKENSRISKKKYRNIDVLVIDDIQFIGGKPATE</sequence>
<name>X1UJ17_9ZZZZ</name>
<accession>X1UJ17</accession>
<dbReference type="InterPro" id="IPR027417">
    <property type="entry name" value="P-loop_NTPase"/>
</dbReference>
<organism evidence="2">
    <name type="scientific">marine sediment metagenome</name>
    <dbReference type="NCBI Taxonomy" id="412755"/>
    <lineage>
        <taxon>unclassified sequences</taxon>
        <taxon>metagenomes</taxon>
        <taxon>ecological metagenomes</taxon>
    </lineage>
</organism>
<feature type="non-terminal residue" evidence="2">
    <location>
        <position position="51"/>
    </location>
</feature>
<dbReference type="EMBL" id="BARW01031488">
    <property type="protein sequence ID" value="GAJ03572.1"/>
    <property type="molecule type" value="Genomic_DNA"/>
</dbReference>
<evidence type="ECO:0000313" key="2">
    <source>
        <dbReference type="EMBL" id="GAJ03572.1"/>
    </source>
</evidence>
<feature type="domain" description="Chromosomal replication initiator protein DnaA ATPAse" evidence="1">
    <location>
        <begin position="19"/>
        <end position="49"/>
    </location>
</feature>
<gene>
    <name evidence="2" type="ORF">S12H4_50074</name>
</gene>
<protein>
    <recommendedName>
        <fullName evidence="1">Chromosomal replication initiator protein DnaA ATPAse domain-containing protein</fullName>
    </recommendedName>
</protein>
<dbReference type="Pfam" id="PF00308">
    <property type="entry name" value="Bac_DnaA"/>
    <property type="match status" value="1"/>
</dbReference>
<proteinExistence type="predicted"/>
<dbReference type="InterPro" id="IPR013317">
    <property type="entry name" value="DnaA_dom"/>
</dbReference>
<dbReference type="Gene3D" id="3.40.50.300">
    <property type="entry name" value="P-loop containing nucleotide triphosphate hydrolases"/>
    <property type="match status" value="1"/>
</dbReference>
<reference evidence="2" key="1">
    <citation type="journal article" date="2014" name="Front. Microbiol.">
        <title>High frequency of phylogenetically diverse reductive dehalogenase-homologous genes in deep subseafloor sedimentary metagenomes.</title>
        <authorList>
            <person name="Kawai M."/>
            <person name="Futagami T."/>
            <person name="Toyoda A."/>
            <person name="Takaki Y."/>
            <person name="Nishi S."/>
            <person name="Hori S."/>
            <person name="Arai W."/>
            <person name="Tsubouchi T."/>
            <person name="Morono Y."/>
            <person name="Uchiyama I."/>
            <person name="Ito T."/>
            <person name="Fujiyama A."/>
            <person name="Inagaki F."/>
            <person name="Takami H."/>
        </authorList>
    </citation>
    <scope>NUCLEOTIDE SEQUENCE</scope>
    <source>
        <strain evidence="2">Expedition CK06-06</strain>
    </source>
</reference>
<comment type="caution">
    <text evidence="2">The sequence shown here is derived from an EMBL/GenBank/DDBJ whole genome shotgun (WGS) entry which is preliminary data.</text>
</comment>